<organism evidence="1 2">
    <name type="scientific">Dissostichus eleginoides</name>
    <name type="common">Patagonian toothfish</name>
    <name type="synonym">Dissostichus amissus</name>
    <dbReference type="NCBI Taxonomy" id="100907"/>
    <lineage>
        <taxon>Eukaryota</taxon>
        <taxon>Metazoa</taxon>
        <taxon>Chordata</taxon>
        <taxon>Craniata</taxon>
        <taxon>Vertebrata</taxon>
        <taxon>Euteleostomi</taxon>
        <taxon>Actinopterygii</taxon>
        <taxon>Neopterygii</taxon>
        <taxon>Teleostei</taxon>
        <taxon>Neoteleostei</taxon>
        <taxon>Acanthomorphata</taxon>
        <taxon>Eupercaria</taxon>
        <taxon>Perciformes</taxon>
        <taxon>Notothenioidei</taxon>
        <taxon>Nototheniidae</taxon>
        <taxon>Dissostichus</taxon>
    </lineage>
</organism>
<dbReference type="AlphaFoldDB" id="A0AAD9BPU9"/>
<name>A0AAD9BPU9_DISEL</name>
<dbReference type="PANTHER" id="PTHR45913:SF21">
    <property type="entry name" value="DUF4371 DOMAIN-CONTAINING PROTEIN"/>
    <property type="match status" value="1"/>
</dbReference>
<gene>
    <name evidence="1" type="ORF">KUDE01_030498</name>
</gene>
<accession>A0AAD9BPU9</accession>
<dbReference type="Proteomes" id="UP001228049">
    <property type="component" value="Unassembled WGS sequence"/>
</dbReference>
<comment type="caution">
    <text evidence="1">The sequence shown here is derived from an EMBL/GenBank/DDBJ whole genome shotgun (WGS) entry which is preliminary data.</text>
</comment>
<proteinExistence type="predicted"/>
<dbReference type="EMBL" id="JASDAP010000020">
    <property type="protein sequence ID" value="KAK1886783.1"/>
    <property type="molecule type" value="Genomic_DNA"/>
</dbReference>
<dbReference type="PANTHER" id="PTHR45913">
    <property type="entry name" value="EPM2A-INTERACTING PROTEIN 1"/>
    <property type="match status" value="1"/>
</dbReference>
<sequence>MSVMGETLLRDHKSKPEIMSAIDNFQLTTNTMARRLSALSVNAMGQLEKDMVRCKWFSIRCDESVDGSDTAQLAVSIRMVMGDFMEKEEYLTPLQQCGRF</sequence>
<evidence type="ECO:0000313" key="2">
    <source>
        <dbReference type="Proteomes" id="UP001228049"/>
    </source>
</evidence>
<keyword evidence="2" id="KW-1185">Reference proteome</keyword>
<reference evidence="1" key="1">
    <citation type="submission" date="2023-04" db="EMBL/GenBank/DDBJ databases">
        <title>Chromosome-level genome of Chaenocephalus aceratus.</title>
        <authorList>
            <person name="Park H."/>
        </authorList>
    </citation>
    <scope>NUCLEOTIDE SEQUENCE</scope>
    <source>
        <strain evidence="1">DE</strain>
        <tissue evidence="1">Muscle</tissue>
    </source>
</reference>
<evidence type="ECO:0000313" key="1">
    <source>
        <dbReference type="EMBL" id="KAK1886783.1"/>
    </source>
</evidence>
<protein>
    <submittedName>
        <fullName evidence="1">Zinc finger BED domain containing protein 5</fullName>
    </submittedName>
</protein>